<dbReference type="InterPro" id="IPR029205">
    <property type="entry name" value="Clathrin-bd"/>
</dbReference>
<dbReference type="PANTHER" id="PTHR16156:SF10">
    <property type="entry name" value="AFTIPHILIN-RELATED"/>
    <property type="match status" value="1"/>
</dbReference>
<feature type="region of interest" description="Disordered" evidence="1">
    <location>
        <begin position="440"/>
        <end position="459"/>
    </location>
</feature>
<accession>A0A9Q9Z0U1</accession>
<evidence type="ECO:0000259" key="2">
    <source>
        <dbReference type="Pfam" id="PF15045"/>
    </source>
</evidence>
<dbReference type="InterPro" id="IPR046359">
    <property type="entry name" value="Aftin-like"/>
</dbReference>
<dbReference type="Pfam" id="PF15045">
    <property type="entry name" value="Clathrin_bdg"/>
    <property type="match status" value="1"/>
</dbReference>
<dbReference type="GO" id="GO:0030121">
    <property type="term" value="C:AP-1 adaptor complex"/>
    <property type="evidence" value="ECO:0007669"/>
    <property type="project" value="TreeGrafter"/>
</dbReference>
<dbReference type="GO" id="GO:0032588">
    <property type="term" value="C:trans-Golgi network membrane"/>
    <property type="evidence" value="ECO:0007669"/>
    <property type="project" value="InterPro"/>
</dbReference>
<name>A0A9Q9Z0U1_CYPCA</name>
<dbReference type="OrthoDB" id="5917212at2759"/>
<organism evidence="3">
    <name type="scientific">Cyprinus carpio</name>
    <name type="common">Common carp</name>
    <dbReference type="NCBI Taxonomy" id="7962"/>
    <lineage>
        <taxon>Eukaryota</taxon>
        <taxon>Metazoa</taxon>
        <taxon>Chordata</taxon>
        <taxon>Craniata</taxon>
        <taxon>Vertebrata</taxon>
        <taxon>Euteleostomi</taxon>
        <taxon>Actinopterygii</taxon>
        <taxon>Neopterygii</taxon>
        <taxon>Teleostei</taxon>
        <taxon>Ostariophysi</taxon>
        <taxon>Cypriniformes</taxon>
        <taxon>Cyprinidae</taxon>
        <taxon>Cyprininae</taxon>
        <taxon>Cyprinus</taxon>
    </lineage>
</organism>
<sequence>MEPDVIHLYSSSPPPLDEAGEEEEEDEFGEFGGFDGGGMSSSFCFSELNTLTTFNQSNALEDSPPDLYIKSVQNVTLSGSGWDNKEKMVGESNSGVEKTEKESSDILTNGMMSSNLQMELSAEYGQKSPSILSDAQNSSTGDGYSLSNGYSGSCANSEQGRALSTCLQSTDTEESSGLDISVADVLDRNQLINQMDNLSDSNNHLLLKESEPGETETNLELCGHSQSFTSCRDAQEAEGEQEQMEKLVVCGDAGCLDRSVNCVDITETETTPSLDMDVISDIQSGDTREIHGSSVKAEVEVDEEVETPMDSTADENFGDFRDATQGFADFSRTESITQEGFPEFVTAMSRCSTDDEFGDTDTLKDFKDDNELAEEAVDDEVAFCSELPPSDSFADFSSAPFGGVVVGGEDSWAAFGPPEATEEGRDSWATFGDEQRTYLGKEEQDVETSEAPSSDNLQSSTADFSCKIQHLFRTAFPSDIRPEVSGVTEVLPLHKFLQAQDPQEQRDTSSSFAKESESHFGNALAMWRHLQDILGSHGLKYKWAGSHSNRTLLDCLGIRNIMFTGDKKQPVIVPMFAAGLGMLEPTKESQKSPASPALFPSAPVESGNILCTQVASSLAISIDALDGGISKLNLDFFGPVEECSSDSETDTPLPGVDPEIYELTTAKMENTTGRNIADAFTKLMESMEKTRTTARKPERDEKISEEAAKVISLLPDLSFMQARVLMFPSILTPAADHI</sequence>
<gene>
    <name evidence="3" type="primary">aftphb</name>
</gene>
<dbReference type="KEGG" id="ccar:109061303"/>
<dbReference type="PANTHER" id="PTHR16156">
    <property type="entry name" value="AFTIPHILIN A-RELATED"/>
    <property type="match status" value="1"/>
</dbReference>
<dbReference type="AlphaFoldDB" id="A0A9Q9Z0U1"/>
<evidence type="ECO:0000256" key="1">
    <source>
        <dbReference type="SAM" id="MobiDB-lite"/>
    </source>
</evidence>
<feature type="region of interest" description="Disordered" evidence="1">
    <location>
        <begin position="1"/>
        <end position="33"/>
    </location>
</feature>
<dbReference type="GO" id="GO:0030276">
    <property type="term" value="F:clathrin binding"/>
    <property type="evidence" value="ECO:0007669"/>
    <property type="project" value="InterPro"/>
</dbReference>
<dbReference type="RefSeq" id="XP_042629958.1">
    <property type="nucleotide sequence ID" value="XM_042774024.1"/>
</dbReference>
<proteinExistence type="predicted"/>
<evidence type="ECO:0000313" key="3">
    <source>
        <dbReference type="RefSeq" id="XP_042629958.1"/>
    </source>
</evidence>
<feature type="compositionally biased region" description="Acidic residues" evidence="1">
    <location>
        <begin position="18"/>
        <end position="29"/>
    </location>
</feature>
<feature type="region of interest" description="Disordered" evidence="1">
    <location>
        <begin position="83"/>
        <end position="104"/>
    </location>
</feature>
<dbReference type="Proteomes" id="UP001155660">
    <property type="component" value="Chromosome A17"/>
</dbReference>
<feature type="compositionally biased region" description="Polar residues" evidence="1">
    <location>
        <begin position="450"/>
        <end position="459"/>
    </location>
</feature>
<protein>
    <submittedName>
        <fullName evidence="3">Aftiphilin isoform X1</fullName>
    </submittedName>
</protein>
<dbReference type="GeneID" id="109061303"/>
<reference evidence="3" key="1">
    <citation type="submission" date="2025-08" db="UniProtKB">
        <authorList>
            <consortium name="RefSeq"/>
        </authorList>
    </citation>
    <scope>IDENTIFICATION</scope>
    <source>
        <tissue evidence="3">Muscle</tissue>
    </source>
</reference>
<feature type="domain" description="Aftiphilin clathrin-binding box" evidence="2">
    <location>
        <begin position="525"/>
        <end position="593"/>
    </location>
</feature>